<protein>
    <recommendedName>
        <fullName evidence="2">alpha-galactosidase</fullName>
        <ecNumber evidence="2">3.2.1.22</ecNumber>
    </recommendedName>
</protein>
<organism evidence="6 7">
    <name type="scientific">Agromyces salentinus</name>
    <dbReference type="NCBI Taxonomy" id="269421"/>
    <lineage>
        <taxon>Bacteria</taxon>
        <taxon>Bacillati</taxon>
        <taxon>Actinomycetota</taxon>
        <taxon>Actinomycetes</taxon>
        <taxon>Micrococcales</taxon>
        <taxon>Microbacteriaceae</taxon>
        <taxon>Agromyces</taxon>
    </lineage>
</organism>
<evidence type="ECO:0000313" key="6">
    <source>
        <dbReference type="EMBL" id="GAA1846032.1"/>
    </source>
</evidence>
<dbReference type="PANTHER" id="PTHR43053">
    <property type="entry name" value="GLYCOSIDASE FAMILY 31"/>
    <property type="match status" value="1"/>
</dbReference>
<name>A0ABN2N350_9MICO</name>
<dbReference type="Gene3D" id="3.20.20.70">
    <property type="entry name" value="Aldolase class I"/>
    <property type="match status" value="1"/>
</dbReference>
<dbReference type="InterPro" id="IPR050985">
    <property type="entry name" value="Alpha-glycosidase_related"/>
</dbReference>
<dbReference type="InterPro" id="IPR013785">
    <property type="entry name" value="Aldolase_TIM"/>
</dbReference>
<evidence type="ECO:0000256" key="2">
    <source>
        <dbReference type="ARBA" id="ARBA00012755"/>
    </source>
</evidence>
<evidence type="ECO:0000256" key="3">
    <source>
        <dbReference type="ARBA" id="ARBA00022801"/>
    </source>
</evidence>
<comment type="caution">
    <text evidence="6">The sequence shown here is derived from an EMBL/GenBank/DDBJ whole genome shotgun (WGS) entry which is preliminary data.</text>
</comment>
<dbReference type="CDD" id="cd14791">
    <property type="entry name" value="GH36"/>
    <property type="match status" value="1"/>
</dbReference>
<accession>A0ABN2N350</accession>
<proteinExistence type="predicted"/>
<evidence type="ECO:0000256" key="4">
    <source>
        <dbReference type="ARBA" id="ARBA00023295"/>
    </source>
</evidence>
<dbReference type="InterPro" id="IPR017853">
    <property type="entry name" value="GH"/>
</dbReference>
<keyword evidence="4" id="KW-0326">Glycosidase</keyword>
<dbReference type="Pfam" id="PF16875">
    <property type="entry name" value="Glyco_hydro_36N"/>
    <property type="match status" value="1"/>
</dbReference>
<sequence length="700" mass="75867">MIHHLRAAGVSVLVDARGAGVPAILHWGRDLGDLDARSLGQIADAAVTAVPPSSIDRPPRLSLVPSLREGWSGRPGVSVAGDRPIDFGLELRSADRDGGRLSIELTDAAASVDLAVELELLPEGVLRLRHRLVNRGGAALRVASAAPVVPVPDRAREVLDFSGLWAGERRPQRFTPGHGVWSRESRHGRGGHDDAFLLVAGTPGFGFRAGEVWAAHVAWSGDRALWLERSPLGSSAIGGGELLAPGELELGPGEHHASPWLVLAWSDDGLDGASDRLHRWVRSWRPADRPPLTDRPRPVVLNTWEAVYFDQSLEALEPLVDAAARAGVERFVLDDGWFRGRLDDRGALGDWFVDDEKWPHGLGPLIERVTASGMDFGLWIEPEMVNRDSDLAREHPDWVIQPASAPTWRWQNTLDLANPAAFAYVLERLDALLSAHPIAFLNWDHNRDLLASDSHRQVLAYLRLVDAVRSAHPGVEIEACASGGARVDLGILPHVDRVWTSDSNDPLVRQRVQRYTSLVVPPEYLGSHLGAARAHTTQRTASLSFRMLTALFGSAGIEWNLAEAAPDELEAVAEWTALYRRLRALLHSGTVVRSDPSDDAVDVHGVVAHDRAGALFAYVVLDSPQAAVPPPARLPGLDEARSYLVRRVDVGGPVATIADAPPPWWSAGEVTLPGRALAELGLPMPLLAPENGVLLEVFAV</sequence>
<evidence type="ECO:0000259" key="5">
    <source>
        <dbReference type="Pfam" id="PF16875"/>
    </source>
</evidence>
<feature type="domain" description="Glycosyl hydrolase family 36 N-terminal" evidence="5">
    <location>
        <begin position="21"/>
        <end position="250"/>
    </location>
</feature>
<dbReference type="PANTHER" id="PTHR43053:SF3">
    <property type="entry name" value="ALPHA-GALACTOSIDASE C-RELATED"/>
    <property type="match status" value="1"/>
</dbReference>
<dbReference type="RefSeq" id="WP_157428463.1">
    <property type="nucleotide sequence ID" value="NZ_BAAANK010000012.1"/>
</dbReference>
<dbReference type="EMBL" id="BAAANK010000012">
    <property type="protein sequence ID" value="GAA1846032.1"/>
    <property type="molecule type" value="Genomic_DNA"/>
</dbReference>
<dbReference type="Gene3D" id="2.70.98.60">
    <property type="entry name" value="alpha-galactosidase from lactobacil brevis"/>
    <property type="match status" value="1"/>
</dbReference>
<dbReference type="SUPFAM" id="SSF51445">
    <property type="entry name" value="(Trans)glycosidases"/>
    <property type="match status" value="1"/>
</dbReference>
<dbReference type="Proteomes" id="UP001501746">
    <property type="component" value="Unassembled WGS sequence"/>
</dbReference>
<dbReference type="InterPro" id="IPR031704">
    <property type="entry name" value="Glyco_hydro_36_N"/>
</dbReference>
<dbReference type="InterPro" id="IPR002252">
    <property type="entry name" value="Glyco_hydro_36"/>
</dbReference>
<dbReference type="InterPro" id="IPR038417">
    <property type="entry name" value="Alpga-gal_N_sf"/>
</dbReference>
<gene>
    <name evidence="6" type="ORF">GCM10009750_35430</name>
</gene>
<dbReference type="EC" id="3.2.1.22" evidence="2"/>
<evidence type="ECO:0000256" key="1">
    <source>
        <dbReference type="ARBA" id="ARBA00001255"/>
    </source>
</evidence>
<comment type="catalytic activity">
    <reaction evidence="1">
        <text>Hydrolysis of terminal, non-reducing alpha-D-galactose residues in alpha-D-galactosides, including galactose oligosaccharides, galactomannans and galactolipids.</text>
        <dbReference type="EC" id="3.2.1.22"/>
    </reaction>
</comment>
<keyword evidence="3" id="KW-0378">Hydrolase</keyword>
<dbReference type="PRINTS" id="PR00743">
    <property type="entry name" value="GLHYDRLASE36"/>
</dbReference>
<dbReference type="Pfam" id="PF02065">
    <property type="entry name" value="Melibiase"/>
    <property type="match status" value="1"/>
</dbReference>
<evidence type="ECO:0000313" key="7">
    <source>
        <dbReference type="Proteomes" id="UP001501746"/>
    </source>
</evidence>
<keyword evidence="7" id="KW-1185">Reference proteome</keyword>
<reference evidence="6 7" key="1">
    <citation type="journal article" date="2019" name="Int. J. Syst. Evol. Microbiol.">
        <title>The Global Catalogue of Microorganisms (GCM) 10K type strain sequencing project: providing services to taxonomists for standard genome sequencing and annotation.</title>
        <authorList>
            <consortium name="The Broad Institute Genomics Platform"/>
            <consortium name="The Broad Institute Genome Sequencing Center for Infectious Disease"/>
            <person name="Wu L."/>
            <person name="Ma J."/>
        </authorList>
    </citation>
    <scope>NUCLEOTIDE SEQUENCE [LARGE SCALE GENOMIC DNA]</scope>
    <source>
        <strain evidence="6 7">JCM 14323</strain>
    </source>
</reference>